<sequence length="151" mass="17376">MRRIISIHWPESSLILTCAKKKTATTNGGGDEEKKKEMDWAHLSLRKPRQCITNTRHSLIWKLQGRRARGRPRVTRRRETEAEMASAEKTRKELELKVKEVAQDRMVLRTFVGGLWFPGSLEAKKKKSFSKLSCFHLHCTNGMSHVGVSFS</sequence>
<name>A0AAV4H224_9GAST</name>
<dbReference type="AlphaFoldDB" id="A0AAV4H224"/>
<evidence type="ECO:0000256" key="1">
    <source>
        <dbReference type="SAM" id="Coils"/>
    </source>
</evidence>
<accession>A0AAV4H224</accession>
<protein>
    <submittedName>
        <fullName evidence="2">Uncharacterized protein</fullName>
    </submittedName>
</protein>
<feature type="coiled-coil region" evidence="1">
    <location>
        <begin position="77"/>
        <end position="104"/>
    </location>
</feature>
<dbReference type="Proteomes" id="UP000762676">
    <property type="component" value="Unassembled WGS sequence"/>
</dbReference>
<keyword evidence="1" id="KW-0175">Coiled coil</keyword>
<gene>
    <name evidence="2" type="ORF">ElyMa_006192200</name>
</gene>
<proteinExistence type="predicted"/>
<keyword evidence="3" id="KW-1185">Reference proteome</keyword>
<comment type="caution">
    <text evidence="2">The sequence shown here is derived from an EMBL/GenBank/DDBJ whole genome shotgun (WGS) entry which is preliminary data.</text>
</comment>
<organism evidence="2 3">
    <name type="scientific">Elysia marginata</name>
    <dbReference type="NCBI Taxonomy" id="1093978"/>
    <lineage>
        <taxon>Eukaryota</taxon>
        <taxon>Metazoa</taxon>
        <taxon>Spiralia</taxon>
        <taxon>Lophotrochozoa</taxon>
        <taxon>Mollusca</taxon>
        <taxon>Gastropoda</taxon>
        <taxon>Heterobranchia</taxon>
        <taxon>Euthyneura</taxon>
        <taxon>Panpulmonata</taxon>
        <taxon>Sacoglossa</taxon>
        <taxon>Placobranchoidea</taxon>
        <taxon>Plakobranchidae</taxon>
        <taxon>Elysia</taxon>
    </lineage>
</organism>
<reference evidence="2 3" key="1">
    <citation type="journal article" date="2021" name="Elife">
        <title>Chloroplast acquisition without the gene transfer in kleptoplastic sea slugs, Plakobranchus ocellatus.</title>
        <authorList>
            <person name="Maeda T."/>
            <person name="Takahashi S."/>
            <person name="Yoshida T."/>
            <person name="Shimamura S."/>
            <person name="Takaki Y."/>
            <person name="Nagai Y."/>
            <person name="Toyoda A."/>
            <person name="Suzuki Y."/>
            <person name="Arimoto A."/>
            <person name="Ishii H."/>
            <person name="Satoh N."/>
            <person name="Nishiyama T."/>
            <person name="Hasebe M."/>
            <person name="Maruyama T."/>
            <person name="Minagawa J."/>
            <person name="Obokata J."/>
            <person name="Shigenobu S."/>
        </authorList>
    </citation>
    <scope>NUCLEOTIDE SEQUENCE [LARGE SCALE GENOMIC DNA]</scope>
</reference>
<dbReference type="EMBL" id="BMAT01012422">
    <property type="protein sequence ID" value="GFR92092.1"/>
    <property type="molecule type" value="Genomic_DNA"/>
</dbReference>
<evidence type="ECO:0000313" key="2">
    <source>
        <dbReference type="EMBL" id="GFR92092.1"/>
    </source>
</evidence>
<evidence type="ECO:0000313" key="3">
    <source>
        <dbReference type="Proteomes" id="UP000762676"/>
    </source>
</evidence>